<gene>
    <name evidence="3" type="primary">LOC102804448</name>
</gene>
<keyword evidence="1" id="KW-1133">Transmembrane helix</keyword>
<reference evidence="3" key="1">
    <citation type="submission" date="2025-08" db="UniProtKB">
        <authorList>
            <consortium name="RefSeq"/>
        </authorList>
    </citation>
    <scope>IDENTIFICATION</scope>
    <source>
        <tissue evidence="3">Testes</tissue>
    </source>
</reference>
<organism evidence="2 3">
    <name type="scientific">Saccoglossus kowalevskii</name>
    <name type="common">Acorn worm</name>
    <dbReference type="NCBI Taxonomy" id="10224"/>
    <lineage>
        <taxon>Eukaryota</taxon>
        <taxon>Metazoa</taxon>
        <taxon>Hemichordata</taxon>
        <taxon>Enteropneusta</taxon>
        <taxon>Harrimaniidae</taxon>
        <taxon>Saccoglossus</taxon>
    </lineage>
</organism>
<keyword evidence="1" id="KW-0472">Membrane</keyword>
<dbReference type="PANTHER" id="PTHR13147">
    <property type="entry name" value="FOUR-JOINTED BOX PROTEIN 1"/>
    <property type="match status" value="1"/>
</dbReference>
<evidence type="ECO:0000256" key="1">
    <source>
        <dbReference type="SAM" id="Phobius"/>
    </source>
</evidence>
<dbReference type="PANTHER" id="PTHR13147:SF5">
    <property type="entry name" value="FOUR-JOINTED BOX PROTEIN 1"/>
    <property type="match status" value="1"/>
</dbReference>
<dbReference type="InterPro" id="IPR024868">
    <property type="entry name" value="FJX1/FJ"/>
</dbReference>
<protein>
    <submittedName>
        <fullName evidence="3">Uncharacterized protein LOC102804448</fullName>
    </submittedName>
</protein>
<proteinExistence type="predicted"/>
<evidence type="ECO:0000313" key="3">
    <source>
        <dbReference type="RefSeq" id="XP_006816855.1"/>
    </source>
</evidence>
<keyword evidence="1" id="KW-0812">Transmembrane</keyword>
<sequence>MSFFRLLRIKSAMFVLTTVVVFAVIGLDFVFKKYHLESRKVRYRLHGANQNISLYGDNVNMTRGNQHDEDKHGVVERYGGAQNIQEPNNSVHGENHKYQSNLENEQWYNVIYRTIPCGNAEINTILSPRRHYLKIRNRTVVEDSIYWSKEFEKLIPEEKRNKMEPPKSQLGRANVMYIARSDDKHKCGEFGSQNNAYVILDDGTEWCARYKKPCFILGEVMAYMFTKWMCMNYIPPLILTKPDPRTHLWGSKTVKKFMKEHEWNSNNTISMTQWLPSIKRSKAPPIINTNNGLIHVDNPAFKNITEQQILDLMVYSDTVVIDNLMGVTDRVLAMYLQKPCPQRSIRNCFVDENRNTWWLDNEAAFLIGYLKQYVHYVQLNETLKTVCIFRRQTVSKIIQLHQIKDAPLLLWKLVGKYKNIIGIDWIPGTPMTCESNSYIRWAELFKERIEDVYRWIVRCSKDKYESLLNEYQTNL</sequence>
<dbReference type="RefSeq" id="XP_006816855.1">
    <property type="nucleotide sequence ID" value="XM_006816792.1"/>
</dbReference>
<dbReference type="Proteomes" id="UP000694865">
    <property type="component" value="Unplaced"/>
</dbReference>
<keyword evidence="2" id="KW-1185">Reference proteome</keyword>
<accession>A0ABM0MA14</accession>
<evidence type="ECO:0000313" key="2">
    <source>
        <dbReference type="Proteomes" id="UP000694865"/>
    </source>
</evidence>
<dbReference type="GeneID" id="102804448"/>
<name>A0ABM0MA14_SACKO</name>
<feature type="transmembrane region" description="Helical" evidence="1">
    <location>
        <begin position="12"/>
        <end position="31"/>
    </location>
</feature>